<keyword evidence="1" id="KW-0808">Transferase</keyword>
<dbReference type="STRING" id="690879.TSACC_21752"/>
<dbReference type="InterPro" id="IPR043129">
    <property type="entry name" value="ATPase_NBD"/>
</dbReference>
<dbReference type="GO" id="GO:0016301">
    <property type="term" value="F:kinase activity"/>
    <property type="evidence" value="ECO:0007669"/>
    <property type="project" value="UniProtKB-KW"/>
</dbReference>
<dbReference type="Gene3D" id="3.30.420.40">
    <property type="match status" value="2"/>
</dbReference>
<protein>
    <submittedName>
        <fullName evidence="1">Polyphosphate glucokinase</fullName>
    </submittedName>
</protein>
<dbReference type="AlphaFoldDB" id="A0A146G906"/>
<dbReference type="InParanoid" id="A0A146G906"/>
<dbReference type="Proteomes" id="UP000076023">
    <property type="component" value="Unassembled WGS sequence"/>
</dbReference>
<organism evidence="1 2">
    <name type="scientific">Terrimicrobium sacchariphilum</name>
    <dbReference type="NCBI Taxonomy" id="690879"/>
    <lineage>
        <taxon>Bacteria</taxon>
        <taxon>Pseudomonadati</taxon>
        <taxon>Verrucomicrobiota</taxon>
        <taxon>Terrimicrobiia</taxon>
        <taxon>Terrimicrobiales</taxon>
        <taxon>Terrimicrobiaceae</taxon>
        <taxon>Terrimicrobium</taxon>
    </lineage>
</organism>
<dbReference type="EMBL" id="BDCO01000002">
    <property type="protein sequence ID" value="GAT33337.1"/>
    <property type="molecule type" value="Genomic_DNA"/>
</dbReference>
<proteinExistence type="predicted"/>
<keyword evidence="2" id="KW-1185">Reference proteome</keyword>
<evidence type="ECO:0000313" key="2">
    <source>
        <dbReference type="Proteomes" id="UP000076023"/>
    </source>
</evidence>
<gene>
    <name evidence="1" type="ORF">TSACC_21752</name>
</gene>
<comment type="caution">
    <text evidence="1">The sequence shown here is derived from an EMBL/GenBank/DDBJ whole genome shotgun (WGS) entry which is preliminary data.</text>
</comment>
<sequence length="246" mass="27246">MLDIGGSNVKCMNSRRGEMRMVKSGRRMGPEEMVAEVDSETKGWDFDVVSIGYPSLVRDGAPAREPLNLGDGWLDFDFERAFGRPVRMINDAAMQALGNYTQGRLLFLGFGTSIGACIIADDVVVPIEIGLIKIWADENLVDRVSKKALKKHGLGPWVRAVEETVELLSDVFQPDEIVLGGGNAKRIRKLPPGCRLVDNTSAYVGAERLWESSDLHAVADVSTWKIVRHLTPREQAIKKEKQSPKE</sequence>
<keyword evidence="1" id="KW-0418">Kinase</keyword>
<accession>A0A146G906</accession>
<dbReference type="SUPFAM" id="SSF53067">
    <property type="entry name" value="Actin-like ATPase domain"/>
    <property type="match status" value="1"/>
</dbReference>
<name>A0A146G906_TERSA</name>
<reference evidence="2" key="1">
    <citation type="journal article" date="2017" name="Genome Announc.">
        <title>Draft Genome Sequence of Terrimicrobium sacchariphilum NM-5T, a Facultative Anaerobic Soil Bacterium of the Class Spartobacteria.</title>
        <authorList>
            <person name="Qiu Y.L."/>
            <person name="Tourlousse D.M."/>
            <person name="Matsuura N."/>
            <person name="Ohashi A."/>
            <person name="Sekiguchi Y."/>
        </authorList>
    </citation>
    <scope>NUCLEOTIDE SEQUENCE [LARGE SCALE GENOMIC DNA]</scope>
    <source>
        <strain evidence="2">NM-5</strain>
    </source>
</reference>
<evidence type="ECO:0000313" key="1">
    <source>
        <dbReference type="EMBL" id="GAT33337.1"/>
    </source>
</evidence>